<dbReference type="EMBL" id="JACDUS010000003">
    <property type="protein sequence ID" value="MBA2880992.1"/>
    <property type="molecule type" value="Genomic_DNA"/>
</dbReference>
<dbReference type="PANTHER" id="PTHR39418:SF1">
    <property type="entry name" value="DEHYDROGENASE"/>
    <property type="match status" value="1"/>
</dbReference>
<dbReference type="InterPro" id="IPR026328">
    <property type="entry name" value="FmdE"/>
</dbReference>
<name>A0A7W0C8B0_9BACT</name>
<evidence type="ECO:0000313" key="3">
    <source>
        <dbReference type="Proteomes" id="UP000525298"/>
    </source>
</evidence>
<keyword evidence="2" id="KW-0560">Oxidoreductase</keyword>
<dbReference type="GO" id="GO:0018493">
    <property type="term" value="F:formylmethanofuran dehydrogenase activity"/>
    <property type="evidence" value="ECO:0007669"/>
    <property type="project" value="UniProtKB-EC"/>
</dbReference>
<accession>A0A7W0C8B0</accession>
<dbReference type="InterPro" id="IPR003814">
    <property type="entry name" value="FmdEsu_dom"/>
</dbReference>
<dbReference type="Proteomes" id="UP000525298">
    <property type="component" value="Unassembled WGS sequence"/>
</dbReference>
<dbReference type="InterPro" id="IPR053194">
    <property type="entry name" value="tRNA_methyltr_O"/>
</dbReference>
<dbReference type="Gene3D" id="3.30.1330.130">
    <property type="match status" value="1"/>
</dbReference>
<dbReference type="AlphaFoldDB" id="A0A7W0C8B0"/>
<organism evidence="2 3">
    <name type="scientific">Desulfosalsimonas propionicica</name>
    <dbReference type="NCBI Taxonomy" id="332175"/>
    <lineage>
        <taxon>Bacteria</taxon>
        <taxon>Pseudomonadati</taxon>
        <taxon>Thermodesulfobacteriota</taxon>
        <taxon>Desulfobacteria</taxon>
        <taxon>Desulfobacterales</taxon>
        <taxon>Desulfosalsimonadaceae</taxon>
        <taxon>Desulfosalsimonas</taxon>
    </lineage>
</organism>
<comment type="caution">
    <text evidence="2">The sequence shown here is derived from an EMBL/GenBank/DDBJ whole genome shotgun (WGS) entry which is preliminary data.</text>
</comment>
<dbReference type="RefSeq" id="WP_181550663.1">
    <property type="nucleotide sequence ID" value="NZ_JACDUS010000003.1"/>
</dbReference>
<dbReference type="EC" id="1.2.7.12" evidence="2"/>
<evidence type="ECO:0000259" key="1">
    <source>
        <dbReference type="Pfam" id="PF02663"/>
    </source>
</evidence>
<gene>
    <name evidence="2" type="ORF">HNR65_001318</name>
</gene>
<sequence length="204" mass="22712">MTAKEVMEREDFQKCLEFHGHLCPGVSIGYRAARTGMAHLSQKRSLDEELIAIVETDACSADAVQVLTGCTFGKGNFIYRDYGKMVFTFASRQTGRGVRVSLRPGAFEPDPEHMALLQKVIADQADETEKQRFSQIHEKRSHDILEMDEQSLFSIAETNIDLPGKAQIDPSVACNQCGEPTMAAKLVETKDGSRICRQCHGEEK</sequence>
<feature type="domain" description="Formylmethanofuran dehydrogenase subunit E" evidence="1">
    <location>
        <begin position="18"/>
        <end position="154"/>
    </location>
</feature>
<evidence type="ECO:0000313" key="2">
    <source>
        <dbReference type="EMBL" id="MBA2880992.1"/>
    </source>
</evidence>
<protein>
    <submittedName>
        <fullName evidence="2">Formylmethanofuran dehydrogenase subunit E</fullName>
        <ecNumber evidence="2">1.2.7.12</ecNumber>
    </submittedName>
</protein>
<dbReference type="PANTHER" id="PTHR39418">
    <property type="entry name" value="DEHYDROGENASE-RELATED"/>
    <property type="match status" value="1"/>
</dbReference>
<reference evidence="2 3" key="1">
    <citation type="submission" date="2020-07" db="EMBL/GenBank/DDBJ databases">
        <title>Genomic Encyclopedia of Type Strains, Phase IV (KMG-IV): sequencing the most valuable type-strain genomes for metagenomic binning, comparative biology and taxonomic classification.</title>
        <authorList>
            <person name="Goeker M."/>
        </authorList>
    </citation>
    <scope>NUCLEOTIDE SEQUENCE [LARGE SCALE GENOMIC DNA]</scope>
    <source>
        <strain evidence="2 3">DSM 17721</strain>
    </source>
</reference>
<dbReference type="Pfam" id="PF02663">
    <property type="entry name" value="FmdE"/>
    <property type="match status" value="1"/>
</dbReference>
<proteinExistence type="predicted"/>
<dbReference type="PIRSF" id="PIRSF006578">
    <property type="entry name" value="FwdE"/>
    <property type="match status" value="1"/>
</dbReference>
<keyword evidence="3" id="KW-1185">Reference proteome</keyword>
<dbReference type="SUPFAM" id="SSF143555">
    <property type="entry name" value="FwdE-like"/>
    <property type="match status" value="1"/>
</dbReference>